<dbReference type="Proteomes" id="UP000672097">
    <property type="component" value="Unassembled WGS sequence"/>
</dbReference>
<proteinExistence type="predicted"/>
<dbReference type="RefSeq" id="WP_210807679.1">
    <property type="nucleotide sequence ID" value="NZ_JAGQDG010000002.1"/>
</dbReference>
<accession>A0ABS5DVC9</accession>
<sequence length="125" mass="13007">MADFTQLWQPASEVGLTALLQQACQEQGVVLAQLSFAPTGSVAPAGAQGLEQPKQQLASLALQARFRGSYPATKRVLGMVFKAHPNAVLTLARWTAPQAGAGESELSVSMAVMQPPLQAGGTHAP</sequence>
<comment type="caution">
    <text evidence="1">The sequence shown here is derived from an EMBL/GenBank/DDBJ whole genome shotgun (WGS) entry which is preliminary data.</text>
</comment>
<evidence type="ECO:0000313" key="2">
    <source>
        <dbReference type="Proteomes" id="UP000672097"/>
    </source>
</evidence>
<dbReference type="EMBL" id="JAGQDG010000002">
    <property type="protein sequence ID" value="MBQ0935108.1"/>
    <property type="molecule type" value="Genomic_DNA"/>
</dbReference>
<gene>
    <name evidence="1" type="ORF">KAK11_07210</name>
</gene>
<protein>
    <submittedName>
        <fullName evidence="1">Uncharacterized protein</fullName>
    </submittedName>
</protein>
<name>A0ABS5DVC9_9BURK</name>
<organism evidence="1 2">
    <name type="scientific">Ideonella paludis</name>
    <dbReference type="NCBI Taxonomy" id="1233411"/>
    <lineage>
        <taxon>Bacteria</taxon>
        <taxon>Pseudomonadati</taxon>
        <taxon>Pseudomonadota</taxon>
        <taxon>Betaproteobacteria</taxon>
        <taxon>Burkholderiales</taxon>
        <taxon>Sphaerotilaceae</taxon>
        <taxon>Ideonella</taxon>
    </lineage>
</organism>
<keyword evidence="2" id="KW-1185">Reference proteome</keyword>
<evidence type="ECO:0000313" key="1">
    <source>
        <dbReference type="EMBL" id="MBQ0935108.1"/>
    </source>
</evidence>
<reference evidence="1 2" key="1">
    <citation type="submission" date="2021-04" db="EMBL/GenBank/DDBJ databases">
        <title>The genome sequence of type strain Ideonella paludis KCTC 32238.</title>
        <authorList>
            <person name="Liu Y."/>
        </authorList>
    </citation>
    <scope>NUCLEOTIDE SEQUENCE [LARGE SCALE GENOMIC DNA]</scope>
    <source>
        <strain evidence="1 2">KCTC 32238</strain>
    </source>
</reference>